<dbReference type="SMART" id="SM00409">
    <property type="entry name" value="IG"/>
    <property type="match status" value="3"/>
</dbReference>
<evidence type="ECO:0000256" key="6">
    <source>
        <dbReference type="ARBA" id="ARBA00022777"/>
    </source>
</evidence>
<dbReference type="InterPro" id="IPR013098">
    <property type="entry name" value="Ig_I-set"/>
</dbReference>
<dbReference type="GO" id="GO:0004674">
    <property type="term" value="F:protein serine/threonine kinase activity"/>
    <property type="evidence" value="ECO:0007669"/>
    <property type="project" value="UniProtKB-KW"/>
</dbReference>
<evidence type="ECO:0000313" key="14">
    <source>
        <dbReference type="Proteomes" id="UP001487740"/>
    </source>
</evidence>
<keyword evidence="9" id="KW-0393">Immunoglobulin domain</keyword>
<accession>A0AAW0TR04</accession>
<gene>
    <name evidence="13" type="ORF">O3P69_013041</name>
</gene>
<dbReference type="GO" id="GO:0009653">
    <property type="term" value="P:anatomical structure morphogenesis"/>
    <property type="evidence" value="ECO:0007669"/>
    <property type="project" value="UniProtKB-ARBA"/>
</dbReference>
<dbReference type="InterPro" id="IPR003598">
    <property type="entry name" value="Ig_sub2"/>
</dbReference>
<dbReference type="InterPro" id="IPR000719">
    <property type="entry name" value="Prot_kinase_dom"/>
</dbReference>
<dbReference type="Gene3D" id="2.60.40.10">
    <property type="entry name" value="Immunoglobulins"/>
    <property type="match status" value="5"/>
</dbReference>
<dbReference type="FunFam" id="2.60.40.10:FF:000032">
    <property type="entry name" value="palladin isoform X1"/>
    <property type="match status" value="1"/>
</dbReference>
<dbReference type="PROSITE" id="PS50853">
    <property type="entry name" value="FN3"/>
    <property type="match status" value="2"/>
</dbReference>
<feature type="domain" description="Ig-like" evidence="11">
    <location>
        <begin position="815"/>
        <end position="898"/>
    </location>
</feature>
<dbReference type="InterPro" id="IPR011009">
    <property type="entry name" value="Kinase-like_dom_sf"/>
</dbReference>
<comment type="caution">
    <text evidence="13">The sequence shown here is derived from an EMBL/GenBank/DDBJ whole genome shotgun (WGS) entry which is preliminary data.</text>
</comment>
<dbReference type="PROSITE" id="PS50835">
    <property type="entry name" value="IG_LIKE"/>
    <property type="match status" value="2"/>
</dbReference>
<proteinExistence type="inferred from homology"/>
<keyword evidence="2" id="KW-0723">Serine/threonine-protein kinase</keyword>
<evidence type="ECO:0000313" key="13">
    <source>
        <dbReference type="EMBL" id="KAK8390193.1"/>
    </source>
</evidence>
<dbReference type="SUPFAM" id="SSF48726">
    <property type="entry name" value="Immunoglobulin"/>
    <property type="match status" value="3"/>
</dbReference>
<dbReference type="GO" id="GO:0035556">
    <property type="term" value="P:intracellular signal transduction"/>
    <property type="evidence" value="ECO:0007669"/>
    <property type="project" value="TreeGrafter"/>
</dbReference>
<dbReference type="InterPro" id="IPR003599">
    <property type="entry name" value="Ig_sub"/>
</dbReference>
<comment type="similarity">
    <text evidence="1">Belongs to the protein kinase superfamily. CAMK Ser/Thr protein kinase family.</text>
</comment>
<keyword evidence="8" id="KW-1015">Disulfide bond</keyword>
<evidence type="ECO:0000259" key="12">
    <source>
        <dbReference type="PROSITE" id="PS50853"/>
    </source>
</evidence>
<keyword evidence="5" id="KW-0547">Nucleotide-binding</keyword>
<dbReference type="Pfam" id="PF00069">
    <property type="entry name" value="Pkinase"/>
    <property type="match status" value="2"/>
</dbReference>
<keyword evidence="7" id="KW-0067">ATP-binding</keyword>
<dbReference type="InterPro" id="IPR036116">
    <property type="entry name" value="FN3_sf"/>
</dbReference>
<dbReference type="InterPro" id="IPR003961">
    <property type="entry name" value="FN3_dom"/>
</dbReference>
<dbReference type="SUPFAM" id="SSF56112">
    <property type="entry name" value="Protein kinase-like (PK-like)"/>
    <property type="match status" value="2"/>
</dbReference>
<keyword evidence="14" id="KW-1185">Reference proteome</keyword>
<evidence type="ECO:0000259" key="11">
    <source>
        <dbReference type="PROSITE" id="PS50835"/>
    </source>
</evidence>
<keyword evidence="4" id="KW-0677">Repeat</keyword>
<evidence type="ECO:0000256" key="9">
    <source>
        <dbReference type="ARBA" id="ARBA00023319"/>
    </source>
</evidence>
<dbReference type="SMART" id="SM00408">
    <property type="entry name" value="IGc2"/>
    <property type="match status" value="3"/>
</dbReference>
<dbReference type="CDD" id="cd00063">
    <property type="entry name" value="FN3"/>
    <property type="match status" value="2"/>
</dbReference>
<dbReference type="GO" id="GO:0030154">
    <property type="term" value="P:cell differentiation"/>
    <property type="evidence" value="ECO:0007669"/>
    <property type="project" value="UniProtKB-ARBA"/>
</dbReference>
<name>A0AAW0TR04_SCYPA</name>
<dbReference type="PROSITE" id="PS50011">
    <property type="entry name" value="PROTEIN_KINASE_DOM"/>
    <property type="match status" value="2"/>
</dbReference>
<evidence type="ECO:0008006" key="15">
    <source>
        <dbReference type="Google" id="ProtNLM"/>
    </source>
</evidence>
<dbReference type="Pfam" id="PF07679">
    <property type="entry name" value="I-set"/>
    <property type="match status" value="3"/>
</dbReference>
<sequence>MPHLAAPPTQPVTYLLEMAEYPEGDWTTVRTGIRGCSADVSTLLPKSDYRFRVRVANKHGVSEPSPYVQTYRHKLELPPVSFEPWMDPNYEYKGEGPFVPEGFRISRDARGNYYAAPRFLRLDHDTQYGMRGFNASVKWYAYGYPLPKLQFFKNDFPLDVGKKGSRYTYSHEATGAICLFIDRMTDADIGVYECVVRNEYGQSRQRIKLDRSEYPRVLQPLEELHLRANSSGKIMCRISGYPACEVKWYRDWEPLPASFKFRPSFLEPDWYVLNINGASVKDAGLYSVAAVNVAGSVHSSCMVHVEEDDIGFYWSGPSLGRQVTMNSRRGPLEDHYDIGDELGRGTQGVSYHCVEHHTGRNFCAKSMWGKDNFKSWMRNEFDMMNQISSCKHIVRLYDAYESVNNMVLVTELCGGGDLLGTLTTRTYITEYEVCWYVRQLLLAVDHMHDRCIAHLGINVGDILLVRPNGMEIKLGDLSLARHIRINNVYPLDYGMPEFVAPEIANGEDVTYAADMWAIGVVTYILLTGTSPFRGENDRETLTKVKKGEVNFDMEAFSHISDEAKDFIIRCLDYKVDTRMEAKSALRHPWMDLASNLPRDPYRINTDRLRTYYSRFRDWYSNASCKRWFRRRTLASCFTHPSKMVYPPGELYTPPESPEREIIPAKPPEDYHIPERDYSYELEAFKNDSNYQMGPDTYLLQLKDVEFPCRLRSYMKVAEDRSPSFAMNLRKNDYDYSMIPIVHERRRFTDVMDEEIDEDRRRRRMIDRKTVSFIRGRMETCALDLPRSSKTEVTTRLALTERMREVKEGATPNTAPFMREKPQTTAISPGCKLDLTVAVSGVPEPGVQWFKNDIAILADSQRVTITTKGGRSTLSFSKCKEMDAGLYKVVARNEAGQVTHKFRLLPGHLPGVCDTPEVTQVGETEMFLKWGPPIDDGGARIICYMLEMKMSGEAKWTTVADNIDHEFYKVSKLTPDTTYFYRVSAKNFMGWGDASPASPATKTHAVGVTGARKMVVSQQMLQLQKQTESGRTPPTFPDRREIDYSKELDPVKLKTGENAELQIRKYNPVAEVSRGSFTRRTAWAPSPFFVMEPLSGMDILTYLAAQYQYNEQHVYTVASQVLDALSYLHWRGYSHLDVQPDNIVVVSTRRCDVKLVDLGSVQKMSNLGSDISPSGALDYTAPEIILEKKAHPTSDVWSLGCVIYALLAGRSAFGGVDDEDTKENVQFSRFKLEYLNPGVSQEVVRFLMLIFKRDPSKRPTVEECWDHKWLVESDYMARRRERATFYGARLEEYDRSYHEARVRVAIKSANLLNFNDAAFPPTITYDTKNLCIV</sequence>
<dbReference type="Proteomes" id="UP001487740">
    <property type="component" value="Unassembled WGS sequence"/>
</dbReference>
<dbReference type="CDD" id="cd00096">
    <property type="entry name" value="Ig"/>
    <property type="match status" value="1"/>
</dbReference>
<evidence type="ECO:0000256" key="4">
    <source>
        <dbReference type="ARBA" id="ARBA00022737"/>
    </source>
</evidence>
<dbReference type="PANTHER" id="PTHR24342:SF20">
    <property type="entry name" value="MYOSIN LIGHT CHAIN KINASE, SMOOTH MUSCLE"/>
    <property type="match status" value="1"/>
</dbReference>
<reference evidence="13 14" key="1">
    <citation type="submission" date="2023-03" db="EMBL/GenBank/DDBJ databases">
        <title>High-quality genome of Scylla paramamosain provides insights in environmental adaptation.</title>
        <authorList>
            <person name="Zhang L."/>
        </authorList>
    </citation>
    <scope>NUCLEOTIDE SEQUENCE [LARGE SCALE GENOMIC DNA]</scope>
    <source>
        <strain evidence="13">LZ_2023a</strain>
        <tissue evidence="13">Muscle</tissue>
    </source>
</reference>
<dbReference type="InterPro" id="IPR036179">
    <property type="entry name" value="Ig-like_dom_sf"/>
</dbReference>
<dbReference type="PANTHER" id="PTHR24342">
    <property type="entry name" value="SERINE/THREONINE-PROTEIN KINASE 17"/>
    <property type="match status" value="1"/>
</dbReference>
<evidence type="ECO:0000256" key="5">
    <source>
        <dbReference type="ARBA" id="ARBA00022741"/>
    </source>
</evidence>
<dbReference type="GO" id="GO:0005634">
    <property type="term" value="C:nucleus"/>
    <property type="evidence" value="ECO:0007669"/>
    <property type="project" value="TreeGrafter"/>
</dbReference>
<evidence type="ECO:0000256" key="3">
    <source>
        <dbReference type="ARBA" id="ARBA00022679"/>
    </source>
</evidence>
<keyword evidence="3" id="KW-0808">Transferase</keyword>
<feature type="domain" description="Fibronectin type-III" evidence="12">
    <location>
        <begin position="911"/>
        <end position="1005"/>
    </location>
</feature>
<dbReference type="GO" id="GO:0043065">
    <property type="term" value="P:positive regulation of apoptotic process"/>
    <property type="evidence" value="ECO:0007669"/>
    <property type="project" value="TreeGrafter"/>
</dbReference>
<organism evidence="13 14">
    <name type="scientific">Scylla paramamosain</name>
    <name type="common">Mud crab</name>
    <dbReference type="NCBI Taxonomy" id="85552"/>
    <lineage>
        <taxon>Eukaryota</taxon>
        <taxon>Metazoa</taxon>
        <taxon>Ecdysozoa</taxon>
        <taxon>Arthropoda</taxon>
        <taxon>Crustacea</taxon>
        <taxon>Multicrustacea</taxon>
        <taxon>Malacostraca</taxon>
        <taxon>Eumalacostraca</taxon>
        <taxon>Eucarida</taxon>
        <taxon>Decapoda</taxon>
        <taxon>Pleocyemata</taxon>
        <taxon>Brachyura</taxon>
        <taxon>Eubrachyura</taxon>
        <taxon>Portunoidea</taxon>
        <taxon>Portunidae</taxon>
        <taxon>Portuninae</taxon>
        <taxon>Scylla</taxon>
    </lineage>
</organism>
<dbReference type="SUPFAM" id="SSF49265">
    <property type="entry name" value="Fibronectin type III"/>
    <property type="match status" value="1"/>
</dbReference>
<dbReference type="SMART" id="SM00060">
    <property type="entry name" value="FN3"/>
    <property type="match status" value="2"/>
</dbReference>
<dbReference type="GO" id="GO:0005524">
    <property type="term" value="F:ATP binding"/>
    <property type="evidence" value="ECO:0007669"/>
    <property type="project" value="UniProtKB-KW"/>
</dbReference>
<dbReference type="Gene3D" id="3.30.200.20">
    <property type="entry name" value="Phosphorylase Kinase, domain 1"/>
    <property type="match status" value="1"/>
</dbReference>
<evidence type="ECO:0000256" key="8">
    <source>
        <dbReference type="ARBA" id="ARBA00023157"/>
    </source>
</evidence>
<feature type="domain" description="Ig-like" evidence="11">
    <location>
        <begin position="215"/>
        <end position="304"/>
    </location>
</feature>
<keyword evidence="6" id="KW-0418">Kinase</keyword>
<dbReference type="Pfam" id="PF00041">
    <property type="entry name" value="fn3"/>
    <property type="match status" value="1"/>
</dbReference>
<feature type="domain" description="Protein kinase" evidence="10">
    <location>
        <begin position="336"/>
        <end position="590"/>
    </location>
</feature>
<feature type="domain" description="Fibronectin type-III" evidence="12">
    <location>
        <begin position="1"/>
        <end position="76"/>
    </location>
</feature>
<dbReference type="InterPro" id="IPR013783">
    <property type="entry name" value="Ig-like_fold"/>
</dbReference>
<evidence type="ECO:0000256" key="1">
    <source>
        <dbReference type="ARBA" id="ARBA00006692"/>
    </source>
</evidence>
<protein>
    <recommendedName>
        <fullName evidence="15">Muscle M-line assembly protein unc-89</fullName>
    </recommendedName>
</protein>
<dbReference type="InterPro" id="IPR007110">
    <property type="entry name" value="Ig-like_dom"/>
</dbReference>
<evidence type="ECO:0000256" key="2">
    <source>
        <dbReference type="ARBA" id="ARBA00022527"/>
    </source>
</evidence>
<feature type="domain" description="Protein kinase" evidence="10">
    <location>
        <begin position="982"/>
        <end position="1269"/>
    </location>
</feature>
<dbReference type="EMBL" id="JARAKH010000026">
    <property type="protein sequence ID" value="KAK8390193.1"/>
    <property type="molecule type" value="Genomic_DNA"/>
</dbReference>
<evidence type="ECO:0000256" key="7">
    <source>
        <dbReference type="ARBA" id="ARBA00022840"/>
    </source>
</evidence>
<evidence type="ECO:0000259" key="10">
    <source>
        <dbReference type="PROSITE" id="PS50011"/>
    </source>
</evidence>
<dbReference type="Gene3D" id="1.10.510.10">
    <property type="entry name" value="Transferase(Phosphotransferase) domain 1"/>
    <property type="match status" value="2"/>
</dbReference>